<feature type="region of interest" description="Disordered" evidence="1">
    <location>
        <begin position="94"/>
        <end position="128"/>
    </location>
</feature>
<dbReference type="InterPro" id="IPR021097">
    <property type="entry name" value="CPH_domain"/>
</dbReference>
<dbReference type="SUPFAM" id="SSF63748">
    <property type="entry name" value="Tudor/PWWP/MBT"/>
    <property type="match status" value="1"/>
</dbReference>
<feature type="compositionally biased region" description="Polar residues" evidence="1">
    <location>
        <begin position="107"/>
        <end position="128"/>
    </location>
</feature>
<name>A0A7R9K5P6_TIMGE</name>
<protein>
    <recommendedName>
        <fullName evidence="2">CPH domain-containing protein</fullName>
    </recommendedName>
</protein>
<evidence type="ECO:0000313" key="3">
    <source>
        <dbReference type="EMBL" id="CAD7602465.1"/>
    </source>
</evidence>
<evidence type="ECO:0000256" key="1">
    <source>
        <dbReference type="SAM" id="MobiDB-lite"/>
    </source>
</evidence>
<organism evidence="3">
    <name type="scientific">Timema genevievae</name>
    <name type="common">Walking stick</name>
    <dbReference type="NCBI Taxonomy" id="629358"/>
    <lineage>
        <taxon>Eukaryota</taxon>
        <taxon>Metazoa</taxon>
        <taxon>Ecdysozoa</taxon>
        <taxon>Arthropoda</taxon>
        <taxon>Hexapoda</taxon>
        <taxon>Insecta</taxon>
        <taxon>Pterygota</taxon>
        <taxon>Neoptera</taxon>
        <taxon>Polyneoptera</taxon>
        <taxon>Phasmatodea</taxon>
        <taxon>Timematodea</taxon>
        <taxon>Timematoidea</taxon>
        <taxon>Timematidae</taxon>
        <taxon>Timema</taxon>
    </lineage>
</organism>
<sequence length="236" mass="25672">MNAIAVLFRHQMLLRHILRHRTLESSASLEALNEGEDLDPVSETLLVQRLIIKATQPSPLKSTFGKAELRALYRAAALSVSQCLAVEVRSKMQRGGANSKSGGGVNTPASETSLPSPASVSNKLNKPQSPLVGQLTEMGFARRSVESAIKALGQSPYWLPVGGASAGGYNKRSDFLSNDEYAIYIRDNITEGMLVRCCKTYEEVHEGDIGRVLKVDSEGLHDLNVQVGRSCRQVSY</sequence>
<accession>A0A7R9K5P6</accession>
<evidence type="ECO:0000259" key="2">
    <source>
        <dbReference type="Pfam" id="PF11515"/>
    </source>
</evidence>
<feature type="domain" description="CPH" evidence="2">
    <location>
        <begin position="172"/>
        <end position="227"/>
    </location>
</feature>
<dbReference type="AlphaFoldDB" id="A0A7R9K5P6"/>
<dbReference type="Pfam" id="PF11515">
    <property type="entry name" value="Cul7"/>
    <property type="match status" value="1"/>
</dbReference>
<gene>
    <name evidence="3" type="ORF">TGEB3V08_LOCUS8355</name>
</gene>
<dbReference type="Gene3D" id="2.30.30.30">
    <property type="match status" value="1"/>
</dbReference>
<proteinExistence type="predicted"/>
<dbReference type="InterPro" id="IPR014722">
    <property type="entry name" value="Rib_uL2_dom2"/>
</dbReference>
<dbReference type="EMBL" id="OE843192">
    <property type="protein sequence ID" value="CAD7602465.1"/>
    <property type="molecule type" value="Genomic_DNA"/>
</dbReference>
<reference evidence="3" key="1">
    <citation type="submission" date="2020-11" db="EMBL/GenBank/DDBJ databases">
        <authorList>
            <person name="Tran Van P."/>
        </authorList>
    </citation>
    <scope>NUCLEOTIDE SEQUENCE</scope>
</reference>